<feature type="non-terminal residue" evidence="2">
    <location>
        <position position="1"/>
    </location>
</feature>
<protein>
    <submittedName>
        <fullName evidence="2">Uncharacterized protein</fullName>
    </submittedName>
</protein>
<keyword evidence="1" id="KW-0472">Membrane</keyword>
<evidence type="ECO:0000313" key="2">
    <source>
        <dbReference type="EMBL" id="SVC38254.1"/>
    </source>
</evidence>
<gene>
    <name evidence="2" type="ORF">METZ01_LOCUS291108</name>
</gene>
<reference evidence="2" key="1">
    <citation type="submission" date="2018-05" db="EMBL/GenBank/DDBJ databases">
        <authorList>
            <person name="Lanie J.A."/>
            <person name="Ng W.-L."/>
            <person name="Kazmierczak K.M."/>
            <person name="Andrzejewski T.M."/>
            <person name="Davidsen T.M."/>
            <person name="Wayne K.J."/>
            <person name="Tettelin H."/>
            <person name="Glass J.I."/>
            <person name="Rusch D."/>
            <person name="Podicherti R."/>
            <person name="Tsui H.-C.T."/>
            <person name="Winkler M.E."/>
        </authorList>
    </citation>
    <scope>NUCLEOTIDE SEQUENCE</scope>
</reference>
<organism evidence="2">
    <name type="scientific">marine metagenome</name>
    <dbReference type="NCBI Taxonomy" id="408172"/>
    <lineage>
        <taxon>unclassified sequences</taxon>
        <taxon>metagenomes</taxon>
        <taxon>ecological metagenomes</taxon>
    </lineage>
</organism>
<proteinExistence type="predicted"/>
<feature type="non-terminal residue" evidence="2">
    <location>
        <position position="62"/>
    </location>
</feature>
<keyword evidence="1" id="KW-0812">Transmembrane</keyword>
<dbReference type="AlphaFoldDB" id="A0A382LN73"/>
<accession>A0A382LN73</accession>
<name>A0A382LN73_9ZZZZ</name>
<feature type="transmembrane region" description="Helical" evidence="1">
    <location>
        <begin position="27"/>
        <end position="45"/>
    </location>
</feature>
<evidence type="ECO:0000256" key="1">
    <source>
        <dbReference type="SAM" id="Phobius"/>
    </source>
</evidence>
<keyword evidence="1" id="KW-1133">Transmembrane helix</keyword>
<sequence>VNSTESECTTQKVTTTPSTKRRKRRKLCLDLFNFVLPWLTLLYLFDHLKVFGVLRLSEKKST</sequence>
<dbReference type="EMBL" id="UINC01088224">
    <property type="protein sequence ID" value="SVC38254.1"/>
    <property type="molecule type" value="Genomic_DNA"/>
</dbReference>